<dbReference type="Proteomes" id="UP001183535">
    <property type="component" value="Unassembled WGS sequence"/>
</dbReference>
<evidence type="ECO:0000256" key="3">
    <source>
        <dbReference type="ARBA" id="ARBA00022475"/>
    </source>
</evidence>
<feature type="transmembrane region" description="Helical" evidence="7">
    <location>
        <begin position="115"/>
        <end position="135"/>
    </location>
</feature>
<keyword evidence="3" id="KW-1003">Cell membrane</keyword>
<evidence type="ECO:0000256" key="5">
    <source>
        <dbReference type="ARBA" id="ARBA00022989"/>
    </source>
</evidence>
<name>A0ABD5F1D3_9ACTN</name>
<evidence type="ECO:0000256" key="2">
    <source>
        <dbReference type="ARBA" id="ARBA00010157"/>
    </source>
</evidence>
<dbReference type="SUPFAM" id="SSF82866">
    <property type="entry name" value="Multidrug efflux transporter AcrB transmembrane domain"/>
    <property type="match status" value="1"/>
</dbReference>
<proteinExistence type="inferred from homology"/>
<evidence type="ECO:0000256" key="4">
    <source>
        <dbReference type="ARBA" id="ARBA00022692"/>
    </source>
</evidence>
<dbReference type="PANTHER" id="PTHR33406:SF6">
    <property type="entry name" value="MEMBRANE PROTEIN YDGH-RELATED"/>
    <property type="match status" value="1"/>
</dbReference>
<comment type="caution">
    <text evidence="9">The sequence shown here is derived from an EMBL/GenBank/DDBJ whole genome shotgun (WGS) entry which is preliminary data.</text>
</comment>
<gene>
    <name evidence="9" type="ORF">RM877_39610</name>
</gene>
<dbReference type="PROSITE" id="PS50156">
    <property type="entry name" value="SSD"/>
    <property type="match status" value="1"/>
</dbReference>
<organism evidence="9 10">
    <name type="scientific">Streptomyces doudnae</name>
    <dbReference type="NCBI Taxonomy" id="3075536"/>
    <lineage>
        <taxon>Bacteria</taxon>
        <taxon>Bacillati</taxon>
        <taxon>Actinomycetota</taxon>
        <taxon>Actinomycetes</taxon>
        <taxon>Kitasatosporales</taxon>
        <taxon>Streptomycetaceae</taxon>
        <taxon>Streptomyces</taxon>
    </lineage>
</organism>
<evidence type="ECO:0000256" key="7">
    <source>
        <dbReference type="SAM" id="Phobius"/>
    </source>
</evidence>
<dbReference type="AlphaFoldDB" id="A0ABD5F1D3"/>
<accession>A0ABD5F1D3</accession>
<protein>
    <submittedName>
        <fullName evidence="9">MMPL family transporter</fullName>
    </submittedName>
</protein>
<dbReference type="InterPro" id="IPR004869">
    <property type="entry name" value="MMPL_dom"/>
</dbReference>
<feature type="non-terminal residue" evidence="9">
    <location>
        <position position="1"/>
    </location>
</feature>
<dbReference type="RefSeq" id="WP_311639010.1">
    <property type="nucleotide sequence ID" value="NZ_JAVRES010000203.1"/>
</dbReference>
<evidence type="ECO:0000313" key="9">
    <source>
        <dbReference type="EMBL" id="MDT0440753.1"/>
    </source>
</evidence>
<comment type="subcellular location">
    <subcellularLocation>
        <location evidence="1">Cell membrane</location>
        <topology evidence="1">Multi-pass membrane protein</topology>
    </subcellularLocation>
</comment>
<feature type="transmembrane region" description="Helical" evidence="7">
    <location>
        <begin position="34"/>
        <end position="56"/>
    </location>
</feature>
<dbReference type="InterPro" id="IPR050545">
    <property type="entry name" value="Mycobact_MmpL"/>
</dbReference>
<dbReference type="GO" id="GO:0005886">
    <property type="term" value="C:plasma membrane"/>
    <property type="evidence" value="ECO:0007669"/>
    <property type="project" value="UniProtKB-SubCell"/>
</dbReference>
<feature type="non-terminal residue" evidence="9">
    <location>
        <position position="156"/>
    </location>
</feature>
<dbReference type="Pfam" id="PF03176">
    <property type="entry name" value="MMPL"/>
    <property type="match status" value="1"/>
</dbReference>
<dbReference type="InterPro" id="IPR000731">
    <property type="entry name" value="SSD"/>
</dbReference>
<evidence type="ECO:0000256" key="6">
    <source>
        <dbReference type="ARBA" id="ARBA00023136"/>
    </source>
</evidence>
<sequence>DYAVFLISRYHDYLRSGKDFDEAVRAAMLSIGKVITASAATVGLTFLLLSFTKMGVFKTVGIAAAIGIAVAYLAGLTLLPAILVLVGPRGWVKPRRELTARFWRRSGIRIVRRPVPHLVASLLVLALLAGAAIFAKYNYDDRKVVAASAPSSIGYT</sequence>
<feature type="domain" description="SSD" evidence="8">
    <location>
        <begin position="1"/>
        <end position="85"/>
    </location>
</feature>
<evidence type="ECO:0000256" key="1">
    <source>
        <dbReference type="ARBA" id="ARBA00004651"/>
    </source>
</evidence>
<keyword evidence="5 7" id="KW-1133">Transmembrane helix</keyword>
<keyword evidence="6 7" id="KW-0472">Membrane</keyword>
<keyword evidence="4 7" id="KW-0812">Transmembrane</keyword>
<dbReference type="EMBL" id="JAVRES010000203">
    <property type="protein sequence ID" value="MDT0440753.1"/>
    <property type="molecule type" value="Genomic_DNA"/>
</dbReference>
<dbReference type="Gene3D" id="1.20.1640.10">
    <property type="entry name" value="Multidrug efflux transporter AcrB transmembrane domain"/>
    <property type="match status" value="1"/>
</dbReference>
<evidence type="ECO:0000313" key="10">
    <source>
        <dbReference type="Proteomes" id="UP001183535"/>
    </source>
</evidence>
<feature type="transmembrane region" description="Helical" evidence="7">
    <location>
        <begin position="62"/>
        <end position="86"/>
    </location>
</feature>
<dbReference type="PANTHER" id="PTHR33406">
    <property type="entry name" value="MEMBRANE PROTEIN MJ1562-RELATED"/>
    <property type="match status" value="1"/>
</dbReference>
<evidence type="ECO:0000259" key="8">
    <source>
        <dbReference type="PROSITE" id="PS50156"/>
    </source>
</evidence>
<keyword evidence="10" id="KW-1185">Reference proteome</keyword>
<comment type="similarity">
    <text evidence="2">Belongs to the resistance-nodulation-cell division (RND) (TC 2.A.6) family. MmpL subfamily.</text>
</comment>
<reference evidence="10" key="1">
    <citation type="submission" date="2023-07" db="EMBL/GenBank/DDBJ databases">
        <title>30 novel species of actinomycetes from the DSMZ collection.</title>
        <authorList>
            <person name="Nouioui I."/>
        </authorList>
    </citation>
    <scope>NUCLEOTIDE SEQUENCE [LARGE SCALE GENOMIC DNA]</scope>
    <source>
        <strain evidence="10">DSM 41981</strain>
    </source>
</reference>